<reference evidence="2" key="1">
    <citation type="submission" date="2016-05" db="EMBL/GenBank/DDBJ databases">
        <title>Comparative genomics of biotechnologically important yeasts.</title>
        <authorList>
            <consortium name="DOE Joint Genome Institute"/>
            <person name="Riley R."/>
            <person name="Haridas S."/>
            <person name="Wolfe K.H."/>
            <person name="Lopes M.R."/>
            <person name="Hittinger C.T."/>
            <person name="Goker M."/>
            <person name="Salamov A."/>
            <person name="Wisecaver J."/>
            <person name="Long T.M."/>
            <person name="Aerts A.L."/>
            <person name="Barry K."/>
            <person name="Choi C."/>
            <person name="Clum A."/>
            <person name="Coughlan A.Y."/>
            <person name="Deshpande S."/>
            <person name="Douglass A.P."/>
            <person name="Hanson S.J."/>
            <person name="Klenk H.-P."/>
            <person name="Labutti K."/>
            <person name="Lapidus A."/>
            <person name="Lindquist E."/>
            <person name="Lipzen A."/>
            <person name="Meier-Kolthoff J.P."/>
            <person name="Ohm R.A."/>
            <person name="Otillar R.P."/>
            <person name="Pangilinan J."/>
            <person name="Peng Y."/>
            <person name="Rokas A."/>
            <person name="Rosa C.A."/>
            <person name="Scheuner C."/>
            <person name="Sibirny A.A."/>
            <person name="Slot J.C."/>
            <person name="Stielow J.B."/>
            <person name="Sun H."/>
            <person name="Kurtzman C.P."/>
            <person name="Blackwell M."/>
            <person name="Grigoriev I.V."/>
            <person name="Jeffries T.W."/>
        </authorList>
    </citation>
    <scope>NUCLEOTIDE SEQUENCE [LARGE SCALE GENOMIC DNA]</scope>
    <source>
        <strain evidence="2">NRRL Y-2460</strain>
    </source>
</reference>
<protein>
    <submittedName>
        <fullName evidence="1">Uncharacterized protein</fullName>
    </submittedName>
</protein>
<dbReference type="OrthoDB" id="5563539at2759"/>
<sequence>MPSSYKNLAEVFQGGATTSQHVEAKDDDHFENTTFRLKRTRSLGLLDDFIAPTQKLIDEDFVSDETNDEMLNLTRQMIEIRNILAK</sequence>
<evidence type="ECO:0000313" key="1">
    <source>
        <dbReference type="EMBL" id="ODV92979.1"/>
    </source>
</evidence>
<keyword evidence="2" id="KW-1185">Reference proteome</keyword>
<feature type="non-terminal residue" evidence="1">
    <location>
        <position position="86"/>
    </location>
</feature>
<evidence type="ECO:0000313" key="2">
    <source>
        <dbReference type="Proteomes" id="UP000094236"/>
    </source>
</evidence>
<dbReference type="AlphaFoldDB" id="A0A1E4TML5"/>
<dbReference type="STRING" id="669874.A0A1E4TML5"/>
<gene>
    <name evidence="1" type="ORF">PACTADRAFT_5532</name>
</gene>
<dbReference type="Proteomes" id="UP000094236">
    <property type="component" value="Unassembled WGS sequence"/>
</dbReference>
<name>A0A1E4TML5_PACTA</name>
<proteinExistence type="predicted"/>
<organism evidence="1 2">
    <name type="scientific">Pachysolen tannophilus NRRL Y-2460</name>
    <dbReference type="NCBI Taxonomy" id="669874"/>
    <lineage>
        <taxon>Eukaryota</taxon>
        <taxon>Fungi</taxon>
        <taxon>Dikarya</taxon>
        <taxon>Ascomycota</taxon>
        <taxon>Saccharomycotina</taxon>
        <taxon>Pichiomycetes</taxon>
        <taxon>Pachysolenaceae</taxon>
        <taxon>Pachysolen</taxon>
    </lineage>
</organism>
<dbReference type="EMBL" id="KV454198">
    <property type="protein sequence ID" value="ODV92979.1"/>
    <property type="molecule type" value="Genomic_DNA"/>
</dbReference>
<accession>A0A1E4TML5</accession>